<evidence type="ECO:0000256" key="11">
    <source>
        <dbReference type="ARBA" id="ARBA00022989"/>
    </source>
</evidence>
<dbReference type="GO" id="GO:0008331">
    <property type="term" value="F:high voltage-gated calcium channel activity"/>
    <property type="evidence" value="ECO:0007669"/>
    <property type="project" value="TreeGrafter"/>
</dbReference>
<feature type="binding site" evidence="16">
    <location>
        <position position="416"/>
    </location>
    <ligand>
        <name>Ca(2+)</name>
        <dbReference type="ChEBI" id="CHEBI:29108"/>
    </ligand>
</feature>
<dbReference type="FunFam" id="1.20.120.350:FF:000011">
    <property type="entry name" value="Voltage-dependent N-type calcium channel subunit alpha"/>
    <property type="match status" value="1"/>
</dbReference>
<keyword evidence="14" id="KW-0325">Glycoprotein</keyword>
<dbReference type="PROSITE" id="PS50222">
    <property type="entry name" value="EF_HAND_2"/>
    <property type="match status" value="1"/>
</dbReference>
<feature type="transmembrane region" description="Helical" evidence="20">
    <location>
        <begin position="1385"/>
        <end position="1408"/>
    </location>
</feature>
<dbReference type="GO" id="GO:0005509">
    <property type="term" value="F:calcium ion binding"/>
    <property type="evidence" value="ECO:0007669"/>
    <property type="project" value="InterPro"/>
</dbReference>
<feature type="transmembrane region" description="Helical" evidence="20">
    <location>
        <begin position="403"/>
        <end position="423"/>
    </location>
</feature>
<feature type="transmembrane region" description="Helical" evidence="20">
    <location>
        <begin position="1284"/>
        <end position="1304"/>
    </location>
</feature>
<feature type="domain" description="EF-hand" evidence="21">
    <location>
        <begin position="1509"/>
        <end position="1544"/>
    </location>
</feature>
<evidence type="ECO:0000256" key="9">
    <source>
        <dbReference type="ARBA" id="ARBA00022837"/>
    </source>
</evidence>
<keyword evidence="13 20" id="KW-0472">Membrane</keyword>
<keyword evidence="3" id="KW-0597">Phosphoprotein</keyword>
<dbReference type="Gene3D" id="6.10.250.2180">
    <property type="match status" value="1"/>
</dbReference>
<keyword evidence="9 16" id="KW-0106">Calcium</keyword>
<dbReference type="InterPro" id="IPR002077">
    <property type="entry name" value="VDCCAlpha1"/>
</dbReference>
<keyword evidence="4 17" id="KW-0109">Calcium transport</keyword>
<dbReference type="FunFam" id="1.10.287.70:FF:000059">
    <property type="entry name" value="Voltage-dependent N-type calcium channel subunit alpha"/>
    <property type="match status" value="1"/>
</dbReference>
<dbReference type="InterPro" id="IPR014873">
    <property type="entry name" value="VDCC_a1su_IQ"/>
</dbReference>
<keyword evidence="12" id="KW-0406">Ion transport</keyword>
<feature type="compositionally biased region" description="Basic and acidic residues" evidence="19">
    <location>
        <begin position="1729"/>
        <end position="1741"/>
    </location>
</feature>
<keyword evidence="23" id="KW-1185">Reference proteome</keyword>
<feature type="binding site" evidence="16">
    <location>
        <position position="729"/>
    </location>
    <ligand>
        <name>Ca(2+)</name>
        <dbReference type="ChEBI" id="CHEBI:29108"/>
    </ligand>
</feature>
<accession>A0A9Q1C6G2</accession>
<evidence type="ECO:0000313" key="23">
    <source>
        <dbReference type="Proteomes" id="UP001152320"/>
    </source>
</evidence>
<dbReference type="EMBL" id="JAIZAY010000007">
    <property type="protein sequence ID" value="KAJ8038944.1"/>
    <property type="molecule type" value="Genomic_DNA"/>
</dbReference>
<dbReference type="Pfam" id="PF08763">
    <property type="entry name" value="Ca_chan_IQ"/>
    <property type="match status" value="1"/>
</dbReference>
<comment type="caution">
    <text evidence="22">The sequence shown here is derived from an EMBL/GenBank/DDBJ whole genome shotgun (WGS) entry which is preliminary data.</text>
</comment>
<dbReference type="PRINTS" id="PR00167">
    <property type="entry name" value="CACHANNEL"/>
</dbReference>
<feature type="transmembrane region" description="Helical" evidence="20">
    <location>
        <begin position="198"/>
        <end position="215"/>
    </location>
</feature>
<evidence type="ECO:0000256" key="1">
    <source>
        <dbReference type="ARBA" id="ARBA00004141"/>
    </source>
</evidence>
<dbReference type="SMART" id="SM01062">
    <property type="entry name" value="Ca_chan_IQ"/>
    <property type="match status" value="1"/>
</dbReference>
<feature type="transmembrane region" description="Helical" evidence="20">
    <location>
        <begin position="924"/>
        <end position="943"/>
    </location>
</feature>
<feature type="transmembrane region" description="Helical" evidence="20">
    <location>
        <begin position="1172"/>
        <end position="1196"/>
    </location>
</feature>
<evidence type="ECO:0000256" key="16">
    <source>
        <dbReference type="PIRSR" id="PIRSR602077-1"/>
    </source>
</evidence>
<evidence type="ECO:0000313" key="22">
    <source>
        <dbReference type="EMBL" id="KAJ8038944.1"/>
    </source>
</evidence>
<comment type="similarity">
    <text evidence="17">Belongs to the calcium channel alpha-1 subunit (TC 1.A.1.11) family.</text>
</comment>
<evidence type="ECO:0000256" key="2">
    <source>
        <dbReference type="ARBA" id="ARBA00022448"/>
    </source>
</evidence>
<protein>
    <submittedName>
        <fullName evidence="22">Voltage-dependent calcium channel type A subunit alpha-1</fullName>
    </submittedName>
</protein>
<feature type="transmembrane region" description="Helical" evidence="20">
    <location>
        <begin position="548"/>
        <end position="569"/>
    </location>
</feature>
<gene>
    <name evidence="22" type="ORF">HOLleu_16510</name>
</gene>
<dbReference type="FunFam" id="1.20.120.350:FF:000013">
    <property type="entry name" value="Voltage-dependent N-type calcium channel subunit alpha"/>
    <property type="match status" value="1"/>
</dbReference>
<feature type="transmembrane region" description="Helical" evidence="20">
    <location>
        <begin position="581"/>
        <end position="602"/>
    </location>
</feature>
<evidence type="ECO:0000256" key="4">
    <source>
        <dbReference type="ARBA" id="ARBA00022568"/>
    </source>
</evidence>
<dbReference type="Pfam" id="PF16905">
    <property type="entry name" value="GPHH"/>
    <property type="match status" value="1"/>
</dbReference>
<evidence type="ECO:0000256" key="20">
    <source>
        <dbReference type="SAM" id="Phobius"/>
    </source>
</evidence>
<feature type="binding site" evidence="16">
    <location>
        <position position="1144"/>
    </location>
    <ligand>
        <name>Ca(2+)</name>
        <dbReference type="ChEBI" id="CHEBI:29108"/>
    </ligand>
</feature>
<dbReference type="InterPro" id="IPR027359">
    <property type="entry name" value="Volt_channel_dom_sf"/>
</dbReference>
<dbReference type="OrthoDB" id="431720at2759"/>
<dbReference type="GO" id="GO:0007268">
    <property type="term" value="P:chemical synaptic transmission"/>
    <property type="evidence" value="ECO:0007669"/>
    <property type="project" value="TreeGrafter"/>
</dbReference>
<sequence>MLKVGARTRAKTKPHSASHSPGDRTPTLSLHTPRTPQTPRSPSPHDFQVNREDVAFPDEETQREIERLVASGQIDESNLPPELYLDRRFAVEVNYRDAALAAEQHKKSTDKLTKQQRERRELEMAQLTTSPSTPYSDTVESGKRESESGESEGSSRRRSKLGFLLSVLTSDRSLFIFSEENVIRKCAKWLTEWPSFDYLILATIIANCVVLALDVHLPEEDKTQMTIELEKTETYFLAIFCLEAVIKICALGFICHEGSYLRNGWNIMDFIVVVTGFMPLIIPETQGIDLRTLRAVRVLRPLKLVSGIPSLQVVLKSIIRAMAPLLQIALLILFVIIIFAITGMEFFQGKFHYACFAVDSNNNTLEEPTDPRVCGYHKCEEGTYCEPNWEGPNYGITNFDNMLYAMLTVFQCITMEGWTDIMYNCNDAEGPSFVWMYFIPLIIIGSFFMLNLVLGVLSGEFAKERERVENRRNFLKLRRQQQLDKELNGYLEWICKAEEVMLNDHSMTLEERATIEEKKKSEKKYCVSFRSTEKRFRFTVRRLVKSQAMYWAVIVLVFLNTVCVSIEHYNQPKFLDEFLKVAEVTFLCIFIIEMLVKMYGLGPRVYFQSSFNKFDCLVILASLFEVIWSYYKQASFGLSVLRALRLLRIFKVTRYWSSLRNLVISLLSSMRSIVSLLFLLFLFILIFALLGMQLFGGSFNFNDSEAKPTSNFDTFPIALMTVFQILTGEDWNAVMYYGIESQGGVDSGMIASVYFVILVLFGNYTLLNVFLAIAVDNLANAQELTRLDKEDEEEAREQIEREVEALTNTPRTSRRTSPQAIEDGQSQGMNGEPQEPEPGSRWHALRKFYYKLNVHGIFSIIHVPCTMDINSLFYCCCDFSKPPGEDEEADESIFTPKPMVPYSSLFIFSTTNPLRTFCHYVVNLRYFDLMIMIVIGLSSIALAAEDPFHPQNPRNTVLEKFDYAFTGIFTIEMILKIIDMGLFLHKGSYCRDLWNILDAVVVVCALVAFVVERNNDQGQSDLGTIKSLRVLRVLRPLKTIKRVPKLKAVFDCVVNSVKNVTNIAIVYLLFMFIFAVIGVQLYKGKFYYCTDGSKLYEVDCKGSYFEYDGDMISEQKDREWKLYDFNYDNIFLAILTLFTVSTGEGWPEVLKHSIDSTEEGKGPEPYNSIQNALYYVVYFIIFPFFFLNIFVALIIITFQEQGDQEYEDGDIDKNQKQCIEFCINASPVNMFVPNDKNSFKYKFWKFVVSTPFEYFIMTLIAVNTIILMLKHYQASEQFESINKYFNIIFTVLFLIEAILKLIAFGPRNYFRDGWNVFDFITVVGSILDVLLSEFSNDESQGGSKEDLINLTVLRLFRAARLIKLLRQGSSIRILLWTFIQSIKALPWVCLLIGMLFFIYAIIGMQVFGGIQYGLEGSVLNPYNNFSNFIWALLLLFRCATGESWQLIMLDCLDGKCAYDPTKTCGSAFSYFYFVSFIFLCSFLMLNLFVAVIMDNFDYLTRDASILGAHHLDEYVRVWGNFDPAGTGRLNYKEMYEMLKEMEPPVGFGRNCPYRIAYKRLIRMNMPVAEDKTVDFTTTLMALIRTALDIKIGNVADRDRHDTELREAINTFWPTLSEHKLDLLVPPDSELVGEKLTVGKIYAALLIYETWREYKAKVQRDGHARTQRYQLRLEYMEKVKARQQQLQLLEEARDQLEHEMEDVEDAEDALDNNTIDDEEEEIPTVMMHQPYKEPIKNHKKEDSWDDYDNDISKSPKGKARNGEGKKSKSSVNDNNDERDTEEFDVPPPEDTLSSLKKFFGWRRSKKNRRSDSPETRSSVVDGSVSQTTPSVRGRTYHEVLV</sequence>
<keyword evidence="5 17" id="KW-0107">Calcium channel</keyword>
<evidence type="ECO:0000256" key="15">
    <source>
        <dbReference type="ARBA" id="ARBA00023303"/>
    </source>
</evidence>
<dbReference type="InterPro" id="IPR050599">
    <property type="entry name" value="VDCC_alpha-1_subunit"/>
</dbReference>
<keyword evidence="10 17" id="KW-0851">Voltage-gated channel</keyword>
<keyword evidence="8" id="KW-0677">Repeat</keyword>
<feature type="region of interest" description="Disordered" evidence="19">
    <location>
        <begin position="1719"/>
        <end position="1840"/>
    </location>
</feature>
<evidence type="ECO:0000256" key="18">
    <source>
        <dbReference type="SAM" id="Coils"/>
    </source>
</evidence>
<feature type="coiled-coil region" evidence="18">
    <location>
        <begin position="1671"/>
        <end position="1712"/>
    </location>
</feature>
<dbReference type="InterPro" id="IPR031649">
    <property type="entry name" value="GPHH_dom"/>
</dbReference>
<dbReference type="InterPro" id="IPR005821">
    <property type="entry name" value="Ion_trans_dom"/>
</dbReference>
<dbReference type="Gene3D" id="1.20.120.350">
    <property type="entry name" value="Voltage-gated potassium channels. Chain C"/>
    <property type="match status" value="4"/>
</dbReference>
<proteinExistence type="inferred from homology"/>
<evidence type="ECO:0000256" key="17">
    <source>
        <dbReference type="RuleBase" id="RU003808"/>
    </source>
</evidence>
<feature type="region of interest" description="Disordered" evidence="19">
    <location>
        <begin position="789"/>
        <end position="839"/>
    </location>
</feature>
<dbReference type="SUPFAM" id="SSF81324">
    <property type="entry name" value="Voltage-gated potassium channels"/>
    <property type="match status" value="4"/>
</dbReference>
<feature type="transmembrane region" description="Helical" evidence="20">
    <location>
        <begin position="1428"/>
        <end position="1449"/>
    </location>
</feature>
<feature type="transmembrane region" description="Helical" evidence="20">
    <location>
        <begin position="673"/>
        <end position="696"/>
    </location>
</feature>
<dbReference type="Gene3D" id="1.10.287.70">
    <property type="match status" value="4"/>
</dbReference>
<keyword evidence="11 20" id="KW-1133">Transmembrane helix</keyword>
<dbReference type="FunFam" id="1.10.287.70:FF:000068">
    <property type="entry name" value="Voltage-dependent N-type calcium channel subunit alpha"/>
    <property type="match status" value="1"/>
</dbReference>
<feature type="transmembrane region" description="Helical" evidence="20">
    <location>
        <begin position="265"/>
        <end position="282"/>
    </location>
</feature>
<feature type="transmembrane region" description="Helical" evidence="20">
    <location>
        <begin position="751"/>
        <end position="775"/>
    </location>
</feature>
<dbReference type="GO" id="GO:0098703">
    <property type="term" value="P:calcium ion import across plasma membrane"/>
    <property type="evidence" value="ECO:0007669"/>
    <property type="project" value="TreeGrafter"/>
</dbReference>
<reference evidence="22" key="1">
    <citation type="submission" date="2021-10" db="EMBL/GenBank/DDBJ databases">
        <title>Tropical sea cucumber genome reveals ecological adaptation and Cuvierian tubules defense mechanism.</title>
        <authorList>
            <person name="Chen T."/>
        </authorList>
    </citation>
    <scope>NUCLEOTIDE SEQUENCE</scope>
    <source>
        <strain evidence="22">Nanhai2018</strain>
        <tissue evidence="22">Muscle</tissue>
    </source>
</reference>
<feature type="transmembrane region" description="Helical" evidence="20">
    <location>
        <begin position="235"/>
        <end position="253"/>
    </location>
</feature>
<feature type="transmembrane region" description="Helical" evidence="20">
    <location>
        <begin position="325"/>
        <end position="347"/>
    </location>
</feature>
<evidence type="ECO:0000256" key="6">
    <source>
        <dbReference type="ARBA" id="ARBA00022692"/>
    </source>
</evidence>
<name>A0A9Q1C6G2_HOLLE</name>
<feature type="compositionally biased region" description="Polar residues" evidence="19">
    <location>
        <begin position="1814"/>
        <end position="1829"/>
    </location>
</feature>
<organism evidence="22 23">
    <name type="scientific">Holothuria leucospilota</name>
    <name type="common">Black long sea cucumber</name>
    <name type="synonym">Mertensiothuria leucospilota</name>
    <dbReference type="NCBI Taxonomy" id="206669"/>
    <lineage>
        <taxon>Eukaryota</taxon>
        <taxon>Metazoa</taxon>
        <taxon>Echinodermata</taxon>
        <taxon>Eleutherozoa</taxon>
        <taxon>Echinozoa</taxon>
        <taxon>Holothuroidea</taxon>
        <taxon>Aspidochirotacea</taxon>
        <taxon>Aspidochirotida</taxon>
        <taxon>Holothuriidae</taxon>
        <taxon>Holothuria</taxon>
    </lineage>
</organism>
<dbReference type="Proteomes" id="UP001152320">
    <property type="component" value="Chromosome 7"/>
</dbReference>
<evidence type="ECO:0000256" key="8">
    <source>
        <dbReference type="ARBA" id="ARBA00022737"/>
    </source>
</evidence>
<feature type="region of interest" description="Disordered" evidence="19">
    <location>
        <begin position="1"/>
        <end position="73"/>
    </location>
</feature>
<feature type="transmembrane region" description="Helical" evidence="20">
    <location>
        <begin position="1063"/>
        <end position="1082"/>
    </location>
</feature>
<comment type="subcellular location">
    <subcellularLocation>
        <location evidence="1 17">Membrane</location>
        <topology evidence="1 17">Multi-pass membrane protein</topology>
    </subcellularLocation>
</comment>
<evidence type="ECO:0000259" key="21">
    <source>
        <dbReference type="PROSITE" id="PS50222"/>
    </source>
</evidence>
<keyword evidence="2" id="KW-0813">Transport</keyword>
<evidence type="ECO:0000256" key="19">
    <source>
        <dbReference type="SAM" id="MobiDB-lite"/>
    </source>
</evidence>
<dbReference type="FunFam" id="1.20.120.350:FF:000015">
    <property type="entry name" value="Voltage-dependent N-type calcium channel subunit alpha"/>
    <property type="match status" value="1"/>
</dbReference>
<evidence type="ECO:0000256" key="12">
    <source>
        <dbReference type="ARBA" id="ARBA00023065"/>
    </source>
</evidence>
<dbReference type="PANTHER" id="PTHR45628">
    <property type="entry name" value="VOLTAGE-DEPENDENT CALCIUM CHANNEL TYPE A SUBUNIT ALPHA-1"/>
    <property type="match status" value="1"/>
</dbReference>
<evidence type="ECO:0000256" key="14">
    <source>
        <dbReference type="ARBA" id="ARBA00023180"/>
    </source>
</evidence>
<dbReference type="InterPro" id="IPR002048">
    <property type="entry name" value="EF_hand_dom"/>
</dbReference>
<feature type="compositionally biased region" description="Basic residues" evidence="19">
    <location>
        <begin position="1798"/>
        <end position="1807"/>
    </location>
</feature>
<keyword evidence="6 20" id="KW-0812">Transmembrane</keyword>
<feature type="compositionally biased region" description="Polar residues" evidence="19">
    <location>
        <begin position="126"/>
        <end position="139"/>
    </location>
</feature>
<keyword evidence="7 16" id="KW-0479">Metal-binding</keyword>
<feature type="transmembrane region" description="Helical" evidence="20">
    <location>
        <begin position="1470"/>
        <end position="1493"/>
    </location>
</feature>
<feature type="transmembrane region" description="Helical" evidence="20">
    <location>
        <begin position="963"/>
        <end position="984"/>
    </location>
</feature>
<feature type="transmembrane region" description="Helical" evidence="20">
    <location>
        <begin position="1252"/>
        <end position="1272"/>
    </location>
</feature>
<evidence type="ECO:0000256" key="13">
    <source>
        <dbReference type="ARBA" id="ARBA00023136"/>
    </source>
</evidence>
<feature type="compositionally biased region" description="Basic residues" evidence="19">
    <location>
        <begin position="1"/>
        <end position="16"/>
    </location>
</feature>
<feature type="transmembrane region" description="Helical" evidence="20">
    <location>
        <begin position="1125"/>
        <end position="1143"/>
    </location>
</feature>
<dbReference type="Pfam" id="PF00520">
    <property type="entry name" value="Ion_trans"/>
    <property type="match status" value="4"/>
</dbReference>
<dbReference type="GO" id="GO:0098793">
    <property type="term" value="C:presynapse"/>
    <property type="evidence" value="ECO:0007669"/>
    <property type="project" value="UniProtKB-ARBA"/>
</dbReference>
<feature type="transmembrane region" description="Helical" evidence="20">
    <location>
        <begin position="993"/>
        <end position="1011"/>
    </location>
</feature>
<dbReference type="Gene3D" id="6.10.250.2500">
    <property type="match status" value="1"/>
</dbReference>
<feature type="compositionally biased region" description="Basic and acidic residues" evidence="19">
    <location>
        <begin position="48"/>
        <end position="67"/>
    </location>
</feature>
<dbReference type="FunFam" id="1.20.120.350:FF:000001">
    <property type="entry name" value="Voltage-dependent L-type calcium channel subunit alpha"/>
    <property type="match status" value="1"/>
</dbReference>
<feature type="region of interest" description="Disordered" evidence="19">
    <location>
        <begin position="102"/>
        <end position="155"/>
    </location>
</feature>
<feature type="compositionally biased region" description="Acidic residues" evidence="19">
    <location>
        <begin position="1773"/>
        <end position="1783"/>
    </location>
</feature>
<feature type="compositionally biased region" description="Low complexity" evidence="19">
    <location>
        <begin position="809"/>
        <end position="818"/>
    </location>
</feature>
<keyword evidence="18" id="KW-0175">Coiled coil</keyword>
<feature type="compositionally biased region" description="Basic and acidic residues" evidence="19">
    <location>
        <begin position="103"/>
        <end position="123"/>
    </location>
</feature>
<feature type="transmembrane region" description="Helical" evidence="20">
    <location>
        <begin position="435"/>
        <end position="457"/>
    </location>
</feature>
<dbReference type="GO" id="GO:0005891">
    <property type="term" value="C:voltage-gated calcium channel complex"/>
    <property type="evidence" value="ECO:0007669"/>
    <property type="project" value="InterPro"/>
</dbReference>
<keyword evidence="15" id="KW-0407">Ion channel</keyword>
<evidence type="ECO:0000256" key="5">
    <source>
        <dbReference type="ARBA" id="ARBA00022673"/>
    </source>
</evidence>
<evidence type="ECO:0000256" key="7">
    <source>
        <dbReference type="ARBA" id="ARBA00022723"/>
    </source>
</evidence>
<evidence type="ECO:0000256" key="10">
    <source>
        <dbReference type="ARBA" id="ARBA00022882"/>
    </source>
</evidence>
<dbReference type="PANTHER" id="PTHR45628:SF7">
    <property type="entry name" value="VOLTAGE-DEPENDENT CALCIUM CHANNEL TYPE A SUBUNIT ALPHA-1"/>
    <property type="match status" value="1"/>
</dbReference>
<evidence type="ECO:0000256" key="3">
    <source>
        <dbReference type="ARBA" id="ARBA00022553"/>
    </source>
</evidence>